<gene>
    <name evidence="2" type="ORF">HYS17_10920</name>
</gene>
<evidence type="ECO:0008006" key="4">
    <source>
        <dbReference type="Google" id="ProtNLM"/>
    </source>
</evidence>
<name>A0A7T5R211_9BACT</name>
<organism evidence="2 3">
    <name type="scientific">Micavibrio aeruginosavorus</name>
    <dbReference type="NCBI Taxonomy" id="349221"/>
    <lineage>
        <taxon>Bacteria</taxon>
        <taxon>Pseudomonadati</taxon>
        <taxon>Bdellovibrionota</taxon>
        <taxon>Bdellovibrionia</taxon>
        <taxon>Bdellovibrionales</taxon>
        <taxon>Pseudobdellovibrionaceae</taxon>
        <taxon>Micavibrio</taxon>
    </lineage>
</organism>
<feature type="signal peptide" evidence="1">
    <location>
        <begin position="1"/>
        <end position="25"/>
    </location>
</feature>
<dbReference type="Proteomes" id="UP000595362">
    <property type="component" value="Chromosome"/>
</dbReference>
<sequence>MPGILRMSLLAGVLALGLATGAAEAKSPRSAGEVTCTVPKSPMIQILPKTAEIKYDYSKTTRQLTQQGSNTVNPYAASIDTTTGGLRSDAPKMRSNVKMGTLTYPGLKVGCIWYDTIEVNIDLNPVISIAKEFQKEPCKSAIIKHELKHVSVDREVMNKYANQIGQAVKAAVNQAGALGPFNINEMNAQQDRLMEHIQSAINSQQLALDKEMRQRQAQVDSLEEYEQVSKVCKDVVRKLR</sequence>
<evidence type="ECO:0000313" key="2">
    <source>
        <dbReference type="EMBL" id="QQG35996.1"/>
    </source>
</evidence>
<feature type="chain" id="PRO_5032312032" description="DUF922 domain-containing protein" evidence="1">
    <location>
        <begin position="26"/>
        <end position="240"/>
    </location>
</feature>
<proteinExistence type="predicted"/>
<evidence type="ECO:0000313" key="3">
    <source>
        <dbReference type="Proteomes" id="UP000595362"/>
    </source>
</evidence>
<keyword evidence="1" id="KW-0732">Signal</keyword>
<dbReference type="EMBL" id="CP066681">
    <property type="protein sequence ID" value="QQG35996.1"/>
    <property type="molecule type" value="Genomic_DNA"/>
</dbReference>
<accession>A0A7T5R211</accession>
<reference evidence="2 3" key="1">
    <citation type="submission" date="2020-07" db="EMBL/GenBank/DDBJ databases">
        <title>Huge and variable diversity of episymbiotic CPR bacteria and DPANN archaea in groundwater ecosystems.</title>
        <authorList>
            <person name="He C.Y."/>
            <person name="Keren R."/>
            <person name="Whittaker M."/>
            <person name="Farag I.F."/>
            <person name="Doudna J."/>
            <person name="Cate J.H.D."/>
            <person name="Banfield J.F."/>
        </authorList>
    </citation>
    <scope>NUCLEOTIDE SEQUENCE [LARGE SCALE GENOMIC DNA]</scope>
    <source>
        <strain evidence="2">NC_groundwater_70_Ag_B-0.1um_54_66</strain>
    </source>
</reference>
<protein>
    <recommendedName>
        <fullName evidence="4">DUF922 domain-containing protein</fullName>
    </recommendedName>
</protein>
<evidence type="ECO:0000256" key="1">
    <source>
        <dbReference type="SAM" id="SignalP"/>
    </source>
</evidence>
<dbReference type="AlphaFoldDB" id="A0A7T5R211"/>